<dbReference type="AlphaFoldDB" id="A0A2S5JJW4"/>
<dbReference type="Proteomes" id="UP000239736">
    <property type="component" value="Unassembled WGS sequence"/>
</dbReference>
<evidence type="ECO:0000256" key="1">
    <source>
        <dbReference type="SAM" id="Phobius"/>
    </source>
</evidence>
<feature type="transmembrane region" description="Helical" evidence="1">
    <location>
        <begin position="61"/>
        <end position="79"/>
    </location>
</feature>
<keyword evidence="1" id="KW-1133">Transmembrane helix</keyword>
<keyword evidence="3" id="KW-1185">Reference proteome</keyword>
<name>A0A2S5JJW4_9RHOB</name>
<evidence type="ECO:0000313" key="2">
    <source>
        <dbReference type="EMBL" id="PPB81668.1"/>
    </source>
</evidence>
<organism evidence="2 3">
    <name type="scientific">Albidovulum inexpectatum</name>
    <dbReference type="NCBI Taxonomy" id="196587"/>
    <lineage>
        <taxon>Bacteria</taxon>
        <taxon>Pseudomonadati</taxon>
        <taxon>Pseudomonadota</taxon>
        <taxon>Alphaproteobacteria</taxon>
        <taxon>Rhodobacterales</taxon>
        <taxon>Paracoccaceae</taxon>
        <taxon>Albidovulum</taxon>
    </lineage>
</organism>
<protein>
    <recommendedName>
        <fullName evidence="4">Tripartite ATP-independent transporter DctQ subunit</fullName>
    </recommendedName>
</protein>
<keyword evidence="1" id="KW-0472">Membrane</keyword>
<evidence type="ECO:0000313" key="3">
    <source>
        <dbReference type="Proteomes" id="UP000239736"/>
    </source>
</evidence>
<evidence type="ECO:0008006" key="4">
    <source>
        <dbReference type="Google" id="ProtNLM"/>
    </source>
</evidence>
<dbReference type="EMBL" id="PRDS01000002">
    <property type="protein sequence ID" value="PPB81668.1"/>
    <property type="molecule type" value="Genomic_DNA"/>
</dbReference>
<gene>
    <name evidence="2" type="ORF">LV82_00879</name>
</gene>
<reference evidence="2 3" key="1">
    <citation type="submission" date="2018-01" db="EMBL/GenBank/DDBJ databases">
        <title>Genomic Encyclopedia of Archaeal and Bacterial Type Strains, Phase II (KMG-II): from individual species to whole genera.</title>
        <authorList>
            <person name="Goeker M."/>
        </authorList>
    </citation>
    <scope>NUCLEOTIDE SEQUENCE [LARGE SCALE GENOMIC DNA]</scope>
    <source>
        <strain evidence="2 3">DSM 12048</strain>
    </source>
</reference>
<accession>A0A2S5JJW4</accession>
<feature type="transmembrane region" description="Helical" evidence="1">
    <location>
        <begin position="100"/>
        <end position="122"/>
    </location>
</feature>
<sequence length="308" mass="35438">MVSAIADFFGSILQAFVNFFYAITHPGEWLAWLPYINKPMPDLEVKQSLMRFVYYGASKEFLFVVLAFLIVLTVIGLFRRPIMWAYVRGLEAFANAIGRTVAWVGLIMVIQQIAIVFLQRIFRVAQIEFGFFGIGFARDLSWWSEELKLYNAMIVALCVTYTFVQGGHVRVDLVYAAVSYRWRKLIDMLGSLIFMMPVAIVTWIFAWFFFWRVMIVPNPSASDGLDKLLLKARAVRWNIETIGFSPNGFDMYFLFKLLILSYVALVFIHAYAFFCRSLLELIEGPASEGKYLDRDTLGEGEEAYEGTH</sequence>
<keyword evidence="1" id="KW-0812">Transmembrane</keyword>
<proteinExistence type="predicted"/>
<dbReference type="RefSeq" id="WP_104069768.1">
    <property type="nucleotide sequence ID" value="NZ_PRDS01000002.1"/>
</dbReference>
<feature type="transmembrane region" description="Helical" evidence="1">
    <location>
        <begin position="185"/>
        <end position="210"/>
    </location>
</feature>
<dbReference type="OrthoDB" id="9794346at2"/>
<comment type="caution">
    <text evidence="2">The sequence shown here is derived from an EMBL/GenBank/DDBJ whole genome shotgun (WGS) entry which is preliminary data.</text>
</comment>
<feature type="transmembrane region" description="Helical" evidence="1">
    <location>
        <begin position="253"/>
        <end position="274"/>
    </location>
</feature>